<name>A0A172YDK5_9GAMM</name>
<dbReference type="PANTHER" id="PTHR13748:SF62">
    <property type="entry name" value="COBW DOMAIN-CONTAINING PROTEIN"/>
    <property type="match status" value="1"/>
</dbReference>
<dbReference type="SMART" id="SM00833">
    <property type="entry name" value="CobW_C"/>
    <property type="match status" value="1"/>
</dbReference>
<keyword evidence="2" id="KW-0378">Hydrolase</keyword>
<dbReference type="SUPFAM" id="SSF52540">
    <property type="entry name" value="P-loop containing nucleoside triphosphate hydrolases"/>
    <property type="match status" value="1"/>
</dbReference>
<feature type="domain" description="CobW C-terminal" evidence="7">
    <location>
        <begin position="242"/>
        <end position="332"/>
    </location>
</feature>
<accession>A0A172YDK5</accession>
<sequence>MPTYQKLRTRIPVTLLVGFLGTGKTTLLRRLLSDPQGVRFGVLINDFGAVNIDSELIVESSSDTVSLSNGCVCCSLSTDLVDAMRRLLDSQPTPEHIIIEASGISRPLPLLEALEVEALEQRIVLDGIFCLIDGAAFNELDFESTELALEQATGADLAIITKSDLATPAQLLATEETLRHALPRMRMIRASGGDVPREILFAAADNLSDCARKSTLNDRHWGRGHADDDHGHDHDHGHTDRFESWHWQTTGKIDEDKLRLAIKRLPPDLLRAKGIFHTPSKPDGRLILQLVGKRSELTYEHSDAPDRSAAVAIGVKGSFDPAVLEDILSSCIIDESAR</sequence>
<protein>
    <recommendedName>
        <fullName evidence="7">CobW C-terminal domain-containing protein</fullName>
    </recommendedName>
</protein>
<organism evidence="8 9">
    <name type="scientific">Halotalea alkalilenta</name>
    <dbReference type="NCBI Taxonomy" id="376489"/>
    <lineage>
        <taxon>Bacteria</taxon>
        <taxon>Pseudomonadati</taxon>
        <taxon>Pseudomonadota</taxon>
        <taxon>Gammaproteobacteria</taxon>
        <taxon>Oceanospirillales</taxon>
        <taxon>Halomonadaceae</taxon>
        <taxon>Halotalea</taxon>
    </lineage>
</organism>
<dbReference type="SUPFAM" id="SSF90002">
    <property type="entry name" value="Hypothetical protein YjiA, C-terminal domain"/>
    <property type="match status" value="1"/>
</dbReference>
<dbReference type="EMBL" id="CP015243">
    <property type="protein sequence ID" value="ANF57186.1"/>
    <property type="molecule type" value="Genomic_DNA"/>
</dbReference>
<comment type="catalytic activity">
    <reaction evidence="6">
        <text>GTP + H2O = GDP + phosphate + H(+)</text>
        <dbReference type="Rhea" id="RHEA:19669"/>
        <dbReference type="ChEBI" id="CHEBI:15377"/>
        <dbReference type="ChEBI" id="CHEBI:15378"/>
        <dbReference type="ChEBI" id="CHEBI:37565"/>
        <dbReference type="ChEBI" id="CHEBI:43474"/>
        <dbReference type="ChEBI" id="CHEBI:58189"/>
    </reaction>
    <physiologicalReaction direction="left-to-right" evidence="6">
        <dbReference type="Rhea" id="RHEA:19670"/>
    </physiologicalReaction>
</comment>
<dbReference type="InterPro" id="IPR051316">
    <property type="entry name" value="Zinc-reg_GTPase_activator"/>
</dbReference>
<dbReference type="Pfam" id="PF02492">
    <property type="entry name" value="cobW"/>
    <property type="match status" value="1"/>
</dbReference>
<dbReference type="RefSeq" id="WP_064122140.1">
    <property type="nucleotide sequence ID" value="NZ_CP015243.1"/>
</dbReference>
<dbReference type="InterPro" id="IPR027417">
    <property type="entry name" value="P-loop_NTPase"/>
</dbReference>
<dbReference type="GO" id="GO:0005737">
    <property type="term" value="C:cytoplasm"/>
    <property type="evidence" value="ECO:0007669"/>
    <property type="project" value="TreeGrafter"/>
</dbReference>
<evidence type="ECO:0000256" key="2">
    <source>
        <dbReference type="ARBA" id="ARBA00022801"/>
    </source>
</evidence>
<dbReference type="GO" id="GO:0000166">
    <property type="term" value="F:nucleotide binding"/>
    <property type="evidence" value="ECO:0007669"/>
    <property type="project" value="UniProtKB-KW"/>
</dbReference>
<dbReference type="STRING" id="376489.A5892_06675"/>
<evidence type="ECO:0000313" key="8">
    <source>
        <dbReference type="EMBL" id="ANF57186.1"/>
    </source>
</evidence>
<dbReference type="InterPro" id="IPR011629">
    <property type="entry name" value="CobW-like_C"/>
</dbReference>
<keyword evidence="3" id="KW-0143">Chaperone</keyword>
<dbReference type="PANTHER" id="PTHR13748">
    <property type="entry name" value="COBW-RELATED"/>
    <property type="match status" value="1"/>
</dbReference>
<keyword evidence="9" id="KW-1185">Reference proteome</keyword>
<evidence type="ECO:0000256" key="1">
    <source>
        <dbReference type="ARBA" id="ARBA00022741"/>
    </source>
</evidence>
<dbReference type="Gene3D" id="3.30.1220.10">
    <property type="entry name" value="CobW-like, C-terminal domain"/>
    <property type="match status" value="1"/>
</dbReference>
<evidence type="ECO:0000256" key="5">
    <source>
        <dbReference type="ARBA" id="ARBA00045658"/>
    </source>
</evidence>
<evidence type="ECO:0000259" key="7">
    <source>
        <dbReference type="SMART" id="SM00833"/>
    </source>
</evidence>
<dbReference type="InterPro" id="IPR036627">
    <property type="entry name" value="CobW-likC_sf"/>
</dbReference>
<keyword evidence="1" id="KW-0547">Nucleotide-binding</keyword>
<dbReference type="GO" id="GO:0016787">
    <property type="term" value="F:hydrolase activity"/>
    <property type="evidence" value="ECO:0007669"/>
    <property type="project" value="UniProtKB-KW"/>
</dbReference>
<evidence type="ECO:0000256" key="4">
    <source>
        <dbReference type="ARBA" id="ARBA00034320"/>
    </source>
</evidence>
<proteinExistence type="inferred from homology"/>
<dbReference type="Pfam" id="PF07683">
    <property type="entry name" value="CobW_C"/>
    <property type="match status" value="1"/>
</dbReference>
<reference evidence="8 9" key="1">
    <citation type="submission" date="2016-04" db="EMBL/GenBank/DDBJ databases">
        <title>Complete Genome Sequence of Halotalea alkalilenta IHB B 13600.</title>
        <authorList>
            <person name="Swarnkar M.K."/>
            <person name="Sharma A."/>
            <person name="Kaushal K."/>
            <person name="Soni R."/>
            <person name="Rana S."/>
            <person name="Singh A.K."/>
            <person name="Gulati A."/>
        </authorList>
    </citation>
    <scope>NUCLEOTIDE SEQUENCE [LARGE SCALE GENOMIC DNA]</scope>
    <source>
        <strain evidence="8 9">IHB B 13600</strain>
    </source>
</reference>
<dbReference type="Gene3D" id="3.40.50.300">
    <property type="entry name" value="P-loop containing nucleotide triphosphate hydrolases"/>
    <property type="match status" value="1"/>
</dbReference>
<gene>
    <name evidence="8" type="ORF">A5892_06675</name>
</gene>
<comment type="function">
    <text evidence="5">Zinc chaperone that directly transfers zinc cofactor to target proteins, thereby activating them. Zinc is transferred from the CXCC motif in the GTPase domain to the zinc binding site in target proteins in a process requiring GTP hydrolysis.</text>
</comment>
<dbReference type="KEGG" id="haa:A5892_06675"/>
<evidence type="ECO:0000256" key="6">
    <source>
        <dbReference type="ARBA" id="ARBA00049117"/>
    </source>
</evidence>
<dbReference type="CDD" id="cd03112">
    <property type="entry name" value="CobW-like"/>
    <property type="match status" value="1"/>
</dbReference>
<evidence type="ECO:0000313" key="9">
    <source>
        <dbReference type="Proteomes" id="UP000077875"/>
    </source>
</evidence>
<dbReference type="AlphaFoldDB" id="A0A172YDK5"/>
<dbReference type="InterPro" id="IPR003495">
    <property type="entry name" value="CobW/HypB/UreG_nucleotide-bd"/>
</dbReference>
<comment type="similarity">
    <text evidence="4">Belongs to the SIMIBI class G3E GTPase family. ZNG1 subfamily.</text>
</comment>
<evidence type="ECO:0000256" key="3">
    <source>
        <dbReference type="ARBA" id="ARBA00023186"/>
    </source>
</evidence>
<dbReference type="Proteomes" id="UP000077875">
    <property type="component" value="Chromosome"/>
</dbReference>